<evidence type="ECO:0000313" key="1">
    <source>
        <dbReference type="EMBL" id="KAJ1106744.1"/>
    </source>
</evidence>
<dbReference type="Proteomes" id="UP001066276">
    <property type="component" value="Chromosome 9"/>
</dbReference>
<comment type="caution">
    <text evidence="1">The sequence shown here is derived from an EMBL/GenBank/DDBJ whole genome shotgun (WGS) entry which is preliminary data.</text>
</comment>
<proteinExistence type="predicted"/>
<dbReference type="AlphaFoldDB" id="A0AAV7MWD8"/>
<organism evidence="1 2">
    <name type="scientific">Pleurodeles waltl</name>
    <name type="common">Iberian ribbed newt</name>
    <dbReference type="NCBI Taxonomy" id="8319"/>
    <lineage>
        <taxon>Eukaryota</taxon>
        <taxon>Metazoa</taxon>
        <taxon>Chordata</taxon>
        <taxon>Craniata</taxon>
        <taxon>Vertebrata</taxon>
        <taxon>Euteleostomi</taxon>
        <taxon>Amphibia</taxon>
        <taxon>Batrachia</taxon>
        <taxon>Caudata</taxon>
        <taxon>Salamandroidea</taxon>
        <taxon>Salamandridae</taxon>
        <taxon>Pleurodelinae</taxon>
        <taxon>Pleurodeles</taxon>
    </lineage>
</organism>
<protein>
    <submittedName>
        <fullName evidence="1">Uncharacterized protein</fullName>
    </submittedName>
</protein>
<evidence type="ECO:0000313" key="2">
    <source>
        <dbReference type="Proteomes" id="UP001066276"/>
    </source>
</evidence>
<reference evidence="1" key="1">
    <citation type="journal article" date="2022" name="bioRxiv">
        <title>Sequencing and chromosome-scale assembly of the giantPleurodeles waltlgenome.</title>
        <authorList>
            <person name="Brown T."/>
            <person name="Elewa A."/>
            <person name="Iarovenko S."/>
            <person name="Subramanian E."/>
            <person name="Araus A.J."/>
            <person name="Petzold A."/>
            <person name="Susuki M."/>
            <person name="Suzuki K.-i.T."/>
            <person name="Hayashi T."/>
            <person name="Toyoda A."/>
            <person name="Oliveira C."/>
            <person name="Osipova E."/>
            <person name="Leigh N.D."/>
            <person name="Simon A."/>
            <person name="Yun M.H."/>
        </authorList>
    </citation>
    <scope>NUCLEOTIDE SEQUENCE</scope>
    <source>
        <strain evidence="1">20211129_DDA</strain>
        <tissue evidence="1">Liver</tissue>
    </source>
</reference>
<dbReference type="EMBL" id="JANPWB010000013">
    <property type="protein sequence ID" value="KAJ1106744.1"/>
    <property type="molecule type" value="Genomic_DNA"/>
</dbReference>
<name>A0AAV7MWD8_PLEWA</name>
<keyword evidence="2" id="KW-1185">Reference proteome</keyword>
<accession>A0AAV7MWD8</accession>
<sequence length="75" mass="8389">MSRFDRQGSAASLVSRQAAIFACSRPQQAQVSIFGDQPFLWSRRQAAIFACPRPLQAQVSILPELRLRLGMPVRC</sequence>
<gene>
    <name evidence="1" type="ORF">NDU88_004144</name>
</gene>